<dbReference type="SUPFAM" id="SSF82171">
    <property type="entry name" value="DPP6 N-terminal domain-like"/>
    <property type="match status" value="1"/>
</dbReference>
<evidence type="ECO:0000313" key="1">
    <source>
        <dbReference type="EMBL" id="KLU66080.1"/>
    </source>
</evidence>
<dbReference type="RefSeq" id="WP_047809965.1">
    <property type="nucleotide sequence ID" value="NZ_LDZY01000006.1"/>
</dbReference>
<dbReference type="PATRIC" id="fig|476652.3.peg.2193"/>
<sequence length="422" mass="46817">MKKRLRTFFVWTLASVLLQFGGYSILNKQVQNVLSPPGVTAQPITAQLKATIPAADLTKIKVSYAKDYLAYTENGTLKVFNLKQNKVVFEKAPPGNDKNLGVLMYQWLPDRNMLLYFYARKNSQPVTYSTVYPAKRTIRVPASTFGSASVIPKTEDPNQKVVREVPKTVTKEITGAPRIVKRYGNPQITELYSLDLPNSNETTAPDDRFNQTINSFPAGGKIENLVVSTSTNLMYLTVKGTSKELLLEIDVMKNVRTLSRSGETIDNMAASDRYGTLFLDSKENGVHRIIALNGSKRQIISENNNDRILGIKDGKVYIGEVQNNQLMKVKTTPDLTHMANNPSLTTEWEGAIPYSSSTNTLIGAKGQLIAYDQQTAYIVTAGHLKEVKLRGDENYISSDGAELIQLTKQGNSTLVELQPLQS</sequence>
<organism evidence="1 2">
    <name type="scientific">Desulfosporosinus acididurans</name>
    <dbReference type="NCBI Taxonomy" id="476652"/>
    <lineage>
        <taxon>Bacteria</taxon>
        <taxon>Bacillati</taxon>
        <taxon>Bacillota</taxon>
        <taxon>Clostridia</taxon>
        <taxon>Eubacteriales</taxon>
        <taxon>Desulfitobacteriaceae</taxon>
        <taxon>Desulfosporosinus</taxon>
    </lineage>
</organism>
<reference evidence="1 2" key="1">
    <citation type="submission" date="2015-06" db="EMBL/GenBank/DDBJ databases">
        <title>Draft genome of the moderately acidophilic sulfate reducer Candidatus Desulfosporosinus acididurans strain M1.</title>
        <authorList>
            <person name="Poehlein A."/>
            <person name="Petzsch P."/>
            <person name="Johnson B.D."/>
            <person name="Schloemann M."/>
            <person name="Daniel R."/>
            <person name="Muehling M."/>
        </authorList>
    </citation>
    <scope>NUCLEOTIDE SEQUENCE [LARGE SCALE GENOMIC DNA]</scope>
    <source>
        <strain evidence="1 2">M1</strain>
    </source>
</reference>
<protein>
    <submittedName>
        <fullName evidence="1">Uncharacterized protein</fullName>
    </submittedName>
</protein>
<proteinExistence type="predicted"/>
<evidence type="ECO:0000313" key="2">
    <source>
        <dbReference type="Proteomes" id="UP000036356"/>
    </source>
</evidence>
<keyword evidence="2" id="KW-1185">Reference proteome</keyword>
<gene>
    <name evidence="1" type="ORF">DEAC_c21190</name>
</gene>
<dbReference type="AlphaFoldDB" id="A0A0J1FRH8"/>
<dbReference type="EMBL" id="LDZY01000006">
    <property type="protein sequence ID" value="KLU66080.1"/>
    <property type="molecule type" value="Genomic_DNA"/>
</dbReference>
<name>A0A0J1FRH8_9FIRM</name>
<dbReference type="Proteomes" id="UP000036356">
    <property type="component" value="Unassembled WGS sequence"/>
</dbReference>
<dbReference type="STRING" id="476652.DEAC_c21190"/>
<comment type="caution">
    <text evidence="1">The sequence shown here is derived from an EMBL/GenBank/DDBJ whole genome shotgun (WGS) entry which is preliminary data.</text>
</comment>
<accession>A0A0J1FRH8</accession>